<dbReference type="Gene3D" id="1.10.287.1490">
    <property type="match status" value="1"/>
</dbReference>
<gene>
    <name evidence="3" type="ORF">NCTC11388_02825</name>
</gene>
<dbReference type="Pfam" id="PF20155">
    <property type="entry name" value="TMP_3"/>
    <property type="match status" value="1"/>
</dbReference>
<accession>A0A380CEU4</accession>
<evidence type="ECO:0000256" key="1">
    <source>
        <dbReference type="SAM" id="Coils"/>
    </source>
</evidence>
<feature type="coiled-coil region" evidence="1">
    <location>
        <begin position="540"/>
        <end position="610"/>
    </location>
</feature>
<dbReference type="Proteomes" id="UP000254893">
    <property type="component" value="Unassembled WGS sequence"/>
</dbReference>
<dbReference type="RefSeq" id="WP_115170565.1">
    <property type="nucleotide sequence ID" value="NZ_UGYW01000002.1"/>
</dbReference>
<evidence type="ECO:0000259" key="2">
    <source>
        <dbReference type="Pfam" id="PF20155"/>
    </source>
</evidence>
<evidence type="ECO:0000313" key="4">
    <source>
        <dbReference type="Proteomes" id="UP000254893"/>
    </source>
</evidence>
<organism evidence="3 4">
    <name type="scientific">Sphingobacterium spiritivorum</name>
    <name type="common">Flavobacterium spiritivorum</name>
    <dbReference type="NCBI Taxonomy" id="258"/>
    <lineage>
        <taxon>Bacteria</taxon>
        <taxon>Pseudomonadati</taxon>
        <taxon>Bacteroidota</taxon>
        <taxon>Sphingobacteriia</taxon>
        <taxon>Sphingobacteriales</taxon>
        <taxon>Sphingobacteriaceae</taxon>
        <taxon>Sphingobacterium</taxon>
    </lineage>
</organism>
<keyword evidence="1" id="KW-0175">Coiled coil</keyword>
<feature type="coiled-coil region" evidence="1">
    <location>
        <begin position="1056"/>
        <end position="1148"/>
    </location>
</feature>
<feature type="domain" description="Tape measure protein N-terminal" evidence="2">
    <location>
        <begin position="92"/>
        <end position="277"/>
    </location>
</feature>
<proteinExistence type="predicted"/>
<evidence type="ECO:0000313" key="3">
    <source>
        <dbReference type="EMBL" id="SUJ19089.1"/>
    </source>
</evidence>
<dbReference type="InterPro" id="IPR013491">
    <property type="entry name" value="Tape_meas_N"/>
</dbReference>
<feature type="coiled-coil region" evidence="1">
    <location>
        <begin position="636"/>
        <end position="703"/>
    </location>
</feature>
<dbReference type="EMBL" id="UGYW01000002">
    <property type="protein sequence ID" value="SUJ19089.1"/>
    <property type="molecule type" value="Genomic_DNA"/>
</dbReference>
<reference evidence="3 4" key="1">
    <citation type="submission" date="2018-06" db="EMBL/GenBank/DDBJ databases">
        <authorList>
            <consortium name="Pathogen Informatics"/>
            <person name="Doyle S."/>
        </authorList>
    </citation>
    <scope>NUCLEOTIDE SEQUENCE [LARGE SCALE GENOMIC DNA]</scope>
    <source>
        <strain evidence="3 4">NCTC11388</strain>
    </source>
</reference>
<protein>
    <recommendedName>
        <fullName evidence="2">Tape measure protein N-terminal domain-containing protein</fullName>
    </recommendedName>
</protein>
<sequence length="1368" mass="151963">MSITVNGGALKFTVELGFDATQANQSLEQWLRNFTRNGQPQFDSIEDFLDRIRDGINDTSDSANNATNIFAGMAKAATAFFTINQAQNFITQLISVRSEFQQLEIAFTTMLGSREKADKLTKDLIEFAGTTPFGMKDAANAAKQLLAYGSNAESVKDELRMLGDVAAGVSAPINDIVYLYGTLRTQGRAYLMDIRQFAGRGIPIYKELAKVLGVAESEVNNLVSAGKVGFAEIEKAFQNMTAEGSMFGGLMEAQSKTIQGELERLSDAFDVMLNNIGKDNEGLISKTIQGASYLIENYQKILDILTGLIVVYGSYRVALITTAALNQLNAARLVGMTAAEMLHYGAIVAKTKAMAALNVVMAASPLIATTVLISALAAAIYSLTQVTDATTAAQEKLNEAHEAGSEKSDKERRSIEQLIEVIKSNTSSAEQKKSAYDKLLAQTGGILSSFSQEEIATGKATAALDEYILKIREAASARKGFDEFNSMADKMDEINRKGIDGIGMWTKLGRSLKNTFTPTSQGISFSDWGKSLFNGDFASQQIVDQEKEVLQKSMDELKKEYDDKWQEILTGVNVDTKPDNSPAVKVSERLKQINQEILKTQNDLKKARLGDSEYKKDDISGYEETLKKLKSERDSILGISKESRQANKEIEKLSKERESLLQKIVDKKYEVNQLSKTEDEQEIDRVKKYYDDLRKEIEEFNKKAPKDKKIGVSTLNVISKMETDELGYDRQKKETDKKLKQYQEDYQNFVKYEELKIEAGEKYADEQYGKFKDTVSRMQSEVNYLNGMKLTVGISPIDETYLKELEEKLKAHNERVKEENIRAYMEALQLSMSYNDKIIAVQKRYQKALSDLGENATEEQKKTLKEGLAEEISALTIANIQKEQNWEKTYNTLQFLSKKASNAVLDDIQKRLDAELAAGKITRKDYDRATNEVSQARINTNLEKSWIASTEAIANYREQVKLFGKDSPEAKKALSEMFEGISVDLKKAQIATEGLGNILGSLGVGEGVQDTIDKVSGLAGSMSELAMGIASGNPISIISGGISTLTKVIDLFNVKDKKIQKQIDKYQEQLDSLSKSYSKLQNQINNSVGESFYSDSQKAIDNLKEQQAKLQQMAKAEGDKKKTDKAKVKSFRDEMDKIDQEIEDIRKSITESLVQTSFKELSNELANALVSAFEAGESAIDAMDDTFDKFIKNALANSLKLKLIEPIVNDMVNQVSQYMLANDNSLVGFNFDSWRDKLGEASKGFTNAMEEAYKGLGLDKTPGKENSISLSGAYARASQESIDLLAGQTGAMRIHLSELVNQSKAQQSILSQQLYFANESLNQAILIERNTRITAEKTTEYLPYLKGIESNTKGNLDMQLRAAGKFGF</sequence>
<name>A0A380CEU4_SPHSI</name>